<dbReference type="InterPro" id="IPR015943">
    <property type="entry name" value="WD40/YVTN_repeat-like_dom_sf"/>
</dbReference>
<evidence type="ECO:0000313" key="3">
    <source>
        <dbReference type="EMBL" id="KMZ70127.1"/>
    </source>
</evidence>
<dbReference type="InterPro" id="IPR001680">
    <property type="entry name" value="WD40_rpt"/>
</dbReference>
<evidence type="ECO:0000313" key="4">
    <source>
        <dbReference type="Proteomes" id="UP000036987"/>
    </source>
</evidence>
<dbReference type="PROSITE" id="PS50082">
    <property type="entry name" value="WD_REPEATS_2"/>
    <property type="match status" value="2"/>
</dbReference>
<dbReference type="EMBL" id="LFYR01000729">
    <property type="protein sequence ID" value="KMZ70127.1"/>
    <property type="molecule type" value="Genomic_DNA"/>
</dbReference>
<dbReference type="Gene3D" id="2.130.10.10">
    <property type="entry name" value="YVTN repeat-like/Quinoprotein amine dehydrogenase"/>
    <property type="match status" value="1"/>
</dbReference>
<dbReference type="Pfam" id="PF00400">
    <property type="entry name" value="WD40"/>
    <property type="match status" value="4"/>
</dbReference>
<dbReference type="PANTHER" id="PTHR45290">
    <property type="entry name" value="OS03G0300300 PROTEIN"/>
    <property type="match status" value="1"/>
</dbReference>
<dbReference type="InterPro" id="IPR011047">
    <property type="entry name" value="Quinoprotein_ADH-like_sf"/>
</dbReference>
<gene>
    <name evidence="3" type="ORF">ZOSMA_1G00970</name>
</gene>
<dbReference type="PANTHER" id="PTHR45290:SF1">
    <property type="entry name" value="OS03G0300300 PROTEIN"/>
    <property type="match status" value="1"/>
</dbReference>
<comment type="caution">
    <text evidence="3">The sequence shown here is derived from an EMBL/GenBank/DDBJ whole genome shotgun (WGS) entry which is preliminary data.</text>
</comment>
<evidence type="ECO:0000256" key="2">
    <source>
        <dbReference type="SAM" id="MobiDB-lite"/>
    </source>
</evidence>
<dbReference type="OrthoDB" id="30195at2759"/>
<dbReference type="SUPFAM" id="SSF50998">
    <property type="entry name" value="Quinoprotein alcohol dehydrogenase-like"/>
    <property type="match status" value="1"/>
</dbReference>
<evidence type="ECO:0000256" key="1">
    <source>
        <dbReference type="PROSITE-ProRule" id="PRU00221"/>
    </source>
</evidence>
<dbReference type="OMA" id="PCTALTW"/>
<keyword evidence="4" id="KW-1185">Reference proteome</keyword>
<feature type="repeat" description="WD" evidence="1">
    <location>
        <begin position="195"/>
        <end position="237"/>
    </location>
</feature>
<proteinExistence type="predicted"/>
<dbReference type="SMART" id="SM00320">
    <property type="entry name" value="WD40"/>
    <property type="match status" value="4"/>
</dbReference>
<dbReference type="STRING" id="29655.A0A0K9PPJ5"/>
<feature type="region of interest" description="Disordered" evidence="2">
    <location>
        <begin position="599"/>
        <end position="639"/>
    </location>
</feature>
<dbReference type="AlphaFoldDB" id="A0A0K9PPJ5"/>
<organism evidence="3 4">
    <name type="scientific">Zostera marina</name>
    <name type="common">Eelgrass</name>
    <dbReference type="NCBI Taxonomy" id="29655"/>
    <lineage>
        <taxon>Eukaryota</taxon>
        <taxon>Viridiplantae</taxon>
        <taxon>Streptophyta</taxon>
        <taxon>Embryophyta</taxon>
        <taxon>Tracheophyta</taxon>
        <taxon>Spermatophyta</taxon>
        <taxon>Magnoliopsida</taxon>
        <taxon>Liliopsida</taxon>
        <taxon>Zosteraceae</taxon>
        <taxon>Zostera</taxon>
    </lineage>
</organism>
<name>A0A0K9PPJ5_ZOSMR</name>
<feature type="compositionally biased region" description="Acidic residues" evidence="2">
    <location>
        <begin position="612"/>
        <end position="639"/>
    </location>
</feature>
<protein>
    <submittedName>
        <fullName evidence="3">WD-repeat protein</fullName>
    </submittedName>
</protein>
<dbReference type="Proteomes" id="UP000036987">
    <property type="component" value="Unassembled WGS sequence"/>
</dbReference>
<feature type="repeat" description="WD" evidence="1">
    <location>
        <begin position="12"/>
        <end position="42"/>
    </location>
</feature>
<keyword evidence="1" id="KW-0853">WD repeat</keyword>
<sequence>MASSNIKDLLTSFSPTSEFYAISSGDGRVKIWNTLTGRLQMEFVNLSTDNAGGGIMESKHESKYLSLDYTCMHWAHLGKKNKRKSGHLLLVLGTGGGDVLSLDVSSGQLKWKFSDCHPGGVTAISFSEHDAHVYTTGIDGMVCQINLKTGVSLRNFQASTKAISSLAVSPDGNMFVIASAQLKVFNSNNKKIQKFTGHKVGVRCVTFSEDGKFILSSGVGERFVLFWKIDRSANHSTCCPLPMENPAVSLNCKGSESMDSKDTGLYVLAISEIGLCYFWHGKSIEDMRNCKATKISVSFMHATLRNKGYMPTIYSGKIQSIGNQASGVVLVACGSIVKPSFEKLTVQYGIDVNISSSQESTFLPEIHLDGSNKDQASKTRVTVLDHANAEDATIPLPTMIHNKKGTKKRKHSKSHIVADFDHELTDVKESNQTQSVGKVHGIFEEQYVSINLEEKLKSAGILAREDLISSEYCVQVLSTANFDPTIFKNASSFVSTNAPQINKNRETLLSLFHGDAFRLFAGLVIMWKMRSVSEEKVVPWICHILIHHNYSIMSQKASKQILEGLHKMTRFKSLSVGSLSRLSGSLQLITAQIAKAGGDKDADNILPSEPSNESDNDEDVDAVLYNEEEELSESSGDDE</sequence>
<accession>A0A0K9PPJ5</accession>
<reference evidence="4" key="1">
    <citation type="journal article" date="2016" name="Nature">
        <title>The genome of the seagrass Zostera marina reveals angiosperm adaptation to the sea.</title>
        <authorList>
            <person name="Olsen J.L."/>
            <person name="Rouze P."/>
            <person name="Verhelst B."/>
            <person name="Lin Y.-C."/>
            <person name="Bayer T."/>
            <person name="Collen J."/>
            <person name="Dattolo E."/>
            <person name="De Paoli E."/>
            <person name="Dittami S."/>
            <person name="Maumus F."/>
            <person name="Michel G."/>
            <person name="Kersting A."/>
            <person name="Lauritano C."/>
            <person name="Lohaus R."/>
            <person name="Toepel M."/>
            <person name="Tonon T."/>
            <person name="Vanneste K."/>
            <person name="Amirebrahimi M."/>
            <person name="Brakel J."/>
            <person name="Bostroem C."/>
            <person name="Chovatia M."/>
            <person name="Grimwood J."/>
            <person name="Jenkins J.W."/>
            <person name="Jueterbock A."/>
            <person name="Mraz A."/>
            <person name="Stam W.T."/>
            <person name="Tice H."/>
            <person name="Bornberg-Bauer E."/>
            <person name="Green P.J."/>
            <person name="Pearson G.A."/>
            <person name="Procaccini G."/>
            <person name="Duarte C.M."/>
            <person name="Schmutz J."/>
            <person name="Reusch T.B.H."/>
            <person name="Van de Peer Y."/>
        </authorList>
    </citation>
    <scope>NUCLEOTIDE SEQUENCE [LARGE SCALE GENOMIC DNA]</scope>
    <source>
        <strain evidence="4">cv. Finnish</strain>
    </source>
</reference>